<dbReference type="EMBL" id="AVOT02024854">
    <property type="protein sequence ID" value="MBW0515791.1"/>
    <property type="molecule type" value="Genomic_DNA"/>
</dbReference>
<dbReference type="Proteomes" id="UP000765509">
    <property type="component" value="Unassembled WGS sequence"/>
</dbReference>
<dbReference type="InterPro" id="IPR013103">
    <property type="entry name" value="RVT_2"/>
</dbReference>
<comment type="caution">
    <text evidence="3">The sequence shown here is derived from an EMBL/GenBank/DDBJ whole genome shotgun (WGS) entry which is preliminary data.</text>
</comment>
<feature type="transmembrane region" description="Helical" evidence="1">
    <location>
        <begin position="162"/>
        <end position="181"/>
    </location>
</feature>
<protein>
    <recommendedName>
        <fullName evidence="2">Reverse transcriptase Ty1/copia-type domain-containing protein</fullName>
    </recommendedName>
</protein>
<sequence length="199" mass="22845">MGVKVPKFKILKLRKALYGTKQTSRCWWLHLKGILLDIGFVSNGEDASTYTLNRDGQKAILWVHVDNGTLTASSKLLMSWISQQLEQRLKIKWDDEVKGIIGISIEATKEGFEFYQLDLIQKLIDLDLNSIFAKSPLLTNCNLSSDFSLGNMEKLYLKQKEVFLSTLLNLLALTYLMRLIIWQDFLYTLPNRTGKHSIT</sequence>
<evidence type="ECO:0000313" key="3">
    <source>
        <dbReference type="EMBL" id="MBW0515791.1"/>
    </source>
</evidence>
<accession>A0A9Q3E4J5</accession>
<proteinExistence type="predicted"/>
<keyword evidence="1" id="KW-0472">Membrane</keyword>
<evidence type="ECO:0000256" key="1">
    <source>
        <dbReference type="SAM" id="Phobius"/>
    </source>
</evidence>
<keyword evidence="1" id="KW-0812">Transmembrane</keyword>
<dbReference type="AlphaFoldDB" id="A0A9Q3E4J5"/>
<evidence type="ECO:0000259" key="2">
    <source>
        <dbReference type="Pfam" id="PF07727"/>
    </source>
</evidence>
<name>A0A9Q3E4J5_9BASI</name>
<dbReference type="Pfam" id="PF07727">
    <property type="entry name" value="RVT_2"/>
    <property type="match status" value="1"/>
</dbReference>
<gene>
    <name evidence="3" type="ORF">O181_055506</name>
</gene>
<keyword evidence="4" id="KW-1185">Reference proteome</keyword>
<keyword evidence="1" id="KW-1133">Transmembrane helix</keyword>
<organism evidence="3 4">
    <name type="scientific">Austropuccinia psidii MF-1</name>
    <dbReference type="NCBI Taxonomy" id="1389203"/>
    <lineage>
        <taxon>Eukaryota</taxon>
        <taxon>Fungi</taxon>
        <taxon>Dikarya</taxon>
        <taxon>Basidiomycota</taxon>
        <taxon>Pucciniomycotina</taxon>
        <taxon>Pucciniomycetes</taxon>
        <taxon>Pucciniales</taxon>
        <taxon>Sphaerophragmiaceae</taxon>
        <taxon>Austropuccinia</taxon>
    </lineage>
</organism>
<feature type="domain" description="Reverse transcriptase Ty1/copia-type" evidence="2">
    <location>
        <begin position="9"/>
        <end position="125"/>
    </location>
</feature>
<evidence type="ECO:0000313" key="4">
    <source>
        <dbReference type="Proteomes" id="UP000765509"/>
    </source>
</evidence>
<reference evidence="3" key="1">
    <citation type="submission" date="2021-03" db="EMBL/GenBank/DDBJ databases">
        <title>Draft genome sequence of rust myrtle Austropuccinia psidii MF-1, a brazilian biotype.</title>
        <authorList>
            <person name="Quecine M.C."/>
            <person name="Pachon D.M.R."/>
            <person name="Bonatelli M.L."/>
            <person name="Correr F.H."/>
            <person name="Franceschini L.M."/>
            <person name="Leite T.F."/>
            <person name="Margarido G.R.A."/>
            <person name="Almeida C.A."/>
            <person name="Ferrarezi J.A."/>
            <person name="Labate C.A."/>
        </authorList>
    </citation>
    <scope>NUCLEOTIDE SEQUENCE</scope>
    <source>
        <strain evidence="3">MF-1</strain>
    </source>
</reference>